<proteinExistence type="predicted"/>
<dbReference type="RefSeq" id="WP_168606962.1">
    <property type="nucleotide sequence ID" value="NZ_CP038852.1"/>
</dbReference>
<reference evidence="1 2" key="1">
    <citation type="journal article" date="2020" name="Nat. Microbiol.">
        <title>Lysogenic host-virus interactions in SAR11 marine bacteria.</title>
        <authorList>
            <person name="Morris R.M."/>
            <person name="Cain K.R."/>
            <person name="Hvorecny K.L."/>
            <person name="Kollman J.M."/>
        </authorList>
    </citation>
    <scope>NUCLEOTIDE SEQUENCE [LARGE SCALE GENOMIC DNA]</scope>
    <source>
        <strain evidence="1 2">NP1</strain>
    </source>
</reference>
<accession>A0A6H1Q2P1</accession>
<name>A0A6H1Q2P1_9PROT</name>
<evidence type="ECO:0000313" key="1">
    <source>
        <dbReference type="EMBL" id="QIZ21098.1"/>
    </source>
</evidence>
<protein>
    <recommendedName>
        <fullName evidence="3">DUF3291 domain-containing protein</fullName>
    </recommendedName>
</protein>
<dbReference type="EMBL" id="CP038852">
    <property type="protein sequence ID" value="QIZ21098.1"/>
    <property type="molecule type" value="Genomic_DNA"/>
</dbReference>
<sequence length="109" mass="12796">MYISITGIKVKGFFGMLRFMRYTTPSFAAARKANGNLFCDSKKINKYYHTLTAWENKNKMMDYLRGKHHTLAMKNFKSIGTGSVYGYEDDLMPSWEDAIKKWKQNFKEI</sequence>
<keyword evidence="2" id="KW-1185">Reference proteome</keyword>
<evidence type="ECO:0000313" key="2">
    <source>
        <dbReference type="Proteomes" id="UP000501094"/>
    </source>
</evidence>
<evidence type="ECO:0008006" key="3">
    <source>
        <dbReference type="Google" id="ProtNLM"/>
    </source>
</evidence>
<dbReference type="Proteomes" id="UP000501094">
    <property type="component" value="Chromosome"/>
</dbReference>
<organism evidence="1 2">
    <name type="scientific">Candidatus Pelagibacter giovannonii</name>
    <dbReference type="NCBI Taxonomy" id="2563896"/>
    <lineage>
        <taxon>Bacteria</taxon>
        <taxon>Pseudomonadati</taxon>
        <taxon>Pseudomonadota</taxon>
        <taxon>Alphaproteobacteria</taxon>
        <taxon>Candidatus Pelagibacterales</taxon>
        <taxon>Candidatus Pelagibacteraceae</taxon>
        <taxon>Candidatus Pelagibacter</taxon>
    </lineage>
</organism>
<dbReference type="AlphaFoldDB" id="A0A6H1Q2P1"/>
<gene>
    <name evidence="1" type="ORF">E5R92_04810</name>
</gene>
<dbReference type="KEGG" id="peg:E5R92_04810"/>